<dbReference type="InterPro" id="IPR045621">
    <property type="entry name" value="BPD_transp_1_N"/>
</dbReference>
<gene>
    <name evidence="9" type="primary">appB</name>
    <name evidence="9" type="ORF">ERS132414_00547</name>
</gene>
<comment type="similarity">
    <text evidence="7">Belongs to the binding-protein-dependent transport system permease family.</text>
</comment>
<sequence>MAKIGNSSPLFRVFGGNMFRYIIKRILQAIPLLLLISFIVFSLIQLAPFDVIDSMTTPNMSQEQIDLLKVKYGLDQPFLVQYAVWLKGLLTGDLGFSLMTQHSIGVDLVEKIPNTISLVLPAYVTALILAIILGLLAASQRGKWVDKFIDAFASVGIAVPTFWFAMILIYFFGYKWQVFPFIGMYTLGKEGKLLDFLAHFTLPYVTLTMAFLPELIRFIRASAIVEVEKDYVTVQEAFKASRFEIFGKHVARNVLIPIVTQIGMALPMLVTGAIITETIFAWPGVGPYLTSATKSLDYPVIMAVMLLSATLVILGNLLSDILYAVVDPRIWKGGEGQ</sequence>
<name>A0A0Z8EWV9_STRSU</name>
<feature type="transmembrane region" description="Helical" evidence="7">
    <location>
        <begin position="300"/>
        <end position="326"/>
    </location>
</feature>
<evidence type="ECO:0000256" key="7">
    <source>
        <dbReference type="RuleBase" id="RU363032"/>
    </source>
</evidence>
<dbReference type="GO" id="GO:0005886">
    <property type="term" value="C:plasma membrane"/>
    <property type="evidence" value="ECO:0007669"/>
    <property type="project" value="UniProtKB-SubCell"/>
</dbReference>
<dbReference type="Pfam" id="PF19300">
    <property type="entry name" value="BPD_transp_1_N"/>
    <property type="match status" value="1"/>
</dbReference>
<evidence type="ECO:0000256" key="2">
    <source>
        <dbReference type="ARBA" id="ARBA00022448"/>
    </source>
</evidence>
<keyword evidence="3" id="KW-1003">Cell membrane</keyword>
<evidence type="ECO:0000313" key="10">
    <source>
        <dbReference type="Proteomes" id="UP000072794"/>
    </source>
</evidence>
<organism evidence="9 10">
    <name type="scientific">Streptococcus suis</name>
    <dbReference type="NCBI Taxonomy" id="1307"/>
    <lineage>
        <taxon>Bacteria</taxon>
        <taxon>Bacillati</taxon>
        <taxon>Bacillota</taxon>
        <taxon>Bacilli</taxon>
        <taxon>Lactobacillales</taxon>
        <taxon>Streptococcaceae</taxon>
        <taxon>Streptococcus</taxon>
    </lineage>
</organism>
<feature type="transmembrane region" description="Helical" evidence="7">
    <location>
        <begin position="118"/>
        <end position="139"/>
    </location>
</feature>
<keyword evidence="4 7" id="KW-0812">Transmembrane</keyword>
<accession>A0A0Z8EWV9</accession>
<dbReference type="PANTHER" id="PTHR43163:SF6">
    <property type="entry name" value="DIPEPTIDE TRANSPORT SYSTEM PERMEASE PROTEIN DPPB-RELATED"/>
    <property type="match status" value="1"/>
</dbReference>
<evidence type="ECO:0000256" key="1">
    <source>
        <dbReference type="ARBA" id="ARBA00004651"/>
    </source>
</evidence>
<dbReference type="SUPFAM" id="SSF161098">
    <property type="entry name" value="MetI-like"/>
    <property type="match status" value="1"/>
</dbReference>
<evidence type="ECO:0000313" key="9">
    <source>
        <dbReference type="EMBL" id="CYU69649.1"/>
    </source>
</evidence>
<keyword evidence="2 7" id="KW-0813">Transport</keyword>
<keyword evidence="5 7" id="KW-1133">Transmembrane helix</keyword>
<reference evidence="9 10" key="1">
    <citation type="submission" date="2016-02" db="EMBL/GenBank/DDBJ databases">
        <authorList>
            <consortium name="Pathogen Informatics"/>
        </authorList>
    </citation>
    <scope>NUCLEOTIDE SEQUENCE [LARGE SCALE GENOMIC DNA]</scope>
    <source>
        <strain evidence="9 10">LSS52</strain>
    </source>
</reference>
<feature type="transmembrane region" description="Helical" evidence="7">
    <location>
        <begin position="254"/>
        <end position="280"/>
    </location>
</feature>
<feature type="transmembrane region" description="Helical" evidence="7">
    <location>
        <begin position="193"/>
        <end position="212"/>
    </location>
</feature>
<dbReference type="AlphaFoldDB" id="A0A0Z8EWV9"/>
<comment type="subcellular location">
    <subcellularLocation>
        <location evidence="1 7">Cell membrane</location>
        <topology evidence="1 7">Multi-pass membrane protein</topology>
    </subcellularLocation>
</comment>
<dbReference type="PROSITE" id="PS50928">
    <property type="entry name" value="ABC_TM1"/>
    <property type="match status" value="1"/>
</dbReference>
<feature type="domain" description="ABC transmembrane type-1" evidence="8">
    <location>
        <begin position="112"/>
        <end position="319"/>
    </location>
</feature>
<evidence type="ECO:0000256" key="6">
    <source>
        <dbReference type="ARBA" id="ARBA00023136"/>
    </source>
</evidence>
<dbReference type="CDD" id="cd06261">
    <property type="entry name" value="TM_PBP2"/>
    <property type="match status" value="1"/>
</dbReference>
<dbReference type="InterPro" id="IPR035906">
    <property type="entry name" value="MetI-like_sf"/>
</dbReference>
<protein>
    <submittedName>
        <fullName evidence="9">Peptide ABC transporter permease</fullName>
    </submittedName>
</protein>
<dbReference type="Gene3D" id="1.10.3720.10">
    <property type="entry name" value="MetI-like"/>
    <property type="match status" value="1"/>
</dbReference>
<dbReference type="InterPro" id="IPR000515">
    <property type="entry name" value="MetI-like"/>
</dbReference>
<dbReference type="Pfam" id="PF00528">
    <property type="entry name" value="BPD_transp_1"/>
    <property type="match status" value="1"/>
</dbReference>
<dbReference type="PANTHER" id="PTHR43163">
    <property type="entry name" value="DIPEPTIDE TRANSPORT SYSTEM PERMEASE PROTEIN DPPB-RELATED"/>
    <property type="match status" value="1"/>
</dbReference>
<evidence type="ECO:0000256" key="3">
    <source>
        <dbReference type="ARBA" id="ARBA00022475"/>
    </source>
</evidence>
<feature type="transmembrane region" description="Helical" evidence="7">
    <location>
        <begin position="151"/>
        <end position="173"/>
    </location>
</feature>
<feature type="transmembrane region" description="Helical" evidence="7">
    <location>
        <begin position="26"/>
        <end position="47"/>
    </location>
</feature>
<proteinExistence type="inferred from homology"/>
<evidence type="ECO:0000256" key="5">
    <source>
        <dbReference type="ARBA" id="ARBA00022989"/>
    </source>
</evidence>
<dbReference type="EMBL" id="FIHA01000007">
    <property type="protein sequence ID" value="CYU69649.1"/>
    <property type="molecule type" value="Genomic_DNA"/>
</dbReference>
<dbReference type="Proteomes" id="UP000072794">
    <property type="component" value="Unassembled WGS sequence"/>
</dbReference>
<evidence type="ECO:0000259" key="8">
    <source>
        <dbReference type="PROSITE" id="PS50928"/>
    </source>
</evidence>
<keyword evidence="6 7" id="KW-0472">Membrane</keyword>
<dbReference type="GO" id="GO:0055085">
    <property type="term" value="P:transmembrane transport"/>
    <property type="evidence" value="ECO:0007669"/>
    <property type="project" value="InterPro"/>
</dbReference>
<evidence type="ECO:0000256" key="4">
    <source>
        <dbReference type="ARBA" id="ARBA00022692"/>
    </source>
</evidence>